<dbReference type="SUPFAM" id="SSF53300">
    <property type="entry name" value="vWA-like"/>
    <property type="match status" value="1"/>
</dbReference>
<evidence type="ECO:0000259" key="2">
    <source>
        <dbReference type="PROSITE" id="PS50234"/>
    </source>
</evidence>
<dbReference type="STRING" id="411684.HPDFL43_14707"/>
<reference evidence="3 4" key="1">
    <citation type="submission" date="2007-10" db="EMBL/GenBank/DDBJ databases">
        <authorList>
            <person name="Wagner-Dobler I."/>
            <person name="Ferriera S."/>
            <person name="Johnson J."/>
            <person name="Kravitz S."/>
            <person name="Beeson K."/>
            <person name="Sutton G."/>
            <person name="Rogers Y.-H."/>
            <person name="Friedman R."/>
            <person name="Frazier M."/>
            <person name="Venter J.C."/>
        </authorList>
    </citation>
    <scope>NUCLEOTIDE SEQUENCE [LARGE SCALE GENOMIC DNA]</scope>
    <source>
        <strain evidence="3 4">DFL-43</strain>
    </source>
</reference>
<keyword evidence="1" id="KW-0732">Signal</keyword>
<dbReference type="EMBL" id="ABIA03000004">
    <property type="protein sequence ID" value="EDQ34257.1"/>
    <property type="molecule type" value="Genomic_DNA"/>
</dbReference>
<dbReference type="InterPro" id="IPR036465">
    <property type="entry name" value="vWFA_dom_sf"/>
</dbReference>
<dbReference type="HOGENOM" id="CLU_507023_0_0_5"/>
<dbReference type="eggNOG" id="COG2304">
    <property type="taxonomic scope" value="Bacteria"/>
</dbReference>
<feature type="domain" description="VWFA" evidence="2">
    <location>
        <begin position="35"/>
        <end position="214"/>
    </location>
</feature>
<protein>
    <submittedName>
        <fullName evidence="3">von Willebrand factor type A domain protein</fullName>
    </submittedName>
</protein>
<evidence type="ECO:0000313" key="4">
    <source>
        <dbReference type="Proteomes" id="UP000004291"/>
    </source>
</evidence>
<gene>
    <name evidence="3" type="ORF">HPDFL43_14707</name>
</gene>
<reference evidence="3 4" key="2">
    <citation type="submission" date="2012-06" db="EMBL/GenBank/DDBJ databases">
        <authorList>
            <person name="Fiebig A."/>
        </authorList>
    </citation>
    <scope>NUCLEOTIDE SEQUENCE [LARGE SCALE GENOMIC DNA]</scope>
    <source>
        <strain evidence="3 4">DFL-43</strain>
    </source>
</reference>
<proteinExistence type="predicted"/>
<organism evidence="3 4">
    <name type="scientific">Hoeflea phototrophica (strain DSM 17068 / NCIMB 14078 / DFL-43)</name>
    <dbReference type="NCBI Taxonomy" id="411684"/>
    <lineage>
        <taxon>Bacteria</taxon>
        <taxon>Pseudomonadati</taxon>
        <taxon>Pseudomonadota</taxon>
        <taxon>Alphaproteobacteria</taxon>
        <taxon>Hyphomicrobiales</taxon>
        <taxon>Rhizobiaceae</taxon>
        <taxon>Hoeflea</taxon>
    </lineage>
</organism>
<dbReference type="Gene3D" id="3.40.50.410">
    <property type="entry name" value="von Willebrand factor, type A domain"/>
    <property type="match status" value="1"/>
</dbReference>
<keyword evidence="4" id="KW-1185">Reference proteome</keyword>
<dbReference type="Pfam" id="PF00092">
    <property type="entry name" value="VWA"/>
    <property type="match status" value="1"/>
</dbReference>
<sequence length="587" mass="63031">MIFLIRFLATLALVCSVTSTMHAQENAVPSAKVGKVMIVLDGSNSMWGQVDGEAKITIAKDVMTDLISNWDDAVDLGLMVYGHRRKGDCSDIEVVALPGKVNRPALIDKVQSISPRGKTPISKTLLLAATSVGYFSGKSSVVLVSDGLETCDADPCAQAKALGIINPGFDVHVIGFDVTEEEFKSLQCIATETGGKFFRANNAEELKDALRRTVATAPVVEPAPAIAAQPEPEPAPAPAAEPEPGFFLYAKLCEACERAKPLDVYWTVLKDGEPHYQGLGVLYPDDPEFEPGAYQVAARYLNSALLRDAEITIGDDGQQLGEVNLDGGGVSLYAFAGDDETLAPDRVLYRFYPVIDGVDATTELDVAIQGGDVTWLPAGTYKVVATHQTISETARIEIIAGEIVEYTFDMRFGNLQPVAVMTEGGKRTGHMTYRIYATEEAAIAGGMTGKGVTAGITNANFALKAGTYWVWARYSPSAASLVDRLFPVVVTANELSSPVFDMNVGVVDFEITSAGEDVGVFFVVRILEVNPDGSDGTQAGGSPNRADIAALPPGRYRFLRRLRDKRVVTEDFEIFAGQTTMFKATIN</sequence>
<name>A9D2R3_HOEPD</name>
<evidence type="ECO:0000256" key="1">
    <source>
        <dbReference type="SAM" id="SignalP"/>
    </source>
</evidence>
<feature type="signal peptide" evidence="1">
    <location>
        <begin position="1"/>
        <end position="23"/>
    </location>
</feature>
<evidence type="ECO:0000313" key="3">
    <source>
        <dbReference type="EMBL" id="EDQ34257.1"/>
    </source>
</evidence>
<dbReference type="InterPro" id="IPR002035">
    <property type="entry name" value="VWF_A"/>
</dbReference>
<dbReference type="Proteomes" id="UP000004291">
    <property type="component" value="Chromosome"/>
</dbReference>
<comment type="caution">
    <text evidence="3">The sequence shown here is derived from an EMBL/GenBank/DDBJ whole genome shotgun (WGS) entry which is preliminary data.</text>
</comment>
<dbReference type="SMART" id="SM00327">
    <property type="entry name" value="VWA"/>
    <property type="match status" value="1"/>
</dbReference>
<dbReference type="PROSITE" id="PS50234">
    <property type="entry name" value="VWFA"/>
    <property type="match status" value="1"/>
</dbReference>
<dbReference type="AlphaFoldDB" id="A9D2R3"/>
<accession>A9D2R3</accession>
<feature type="chain" id="PRO_5002734286" evidence="1">
    <location>
        <begin position="24"/>
        <end position="587"/>
    </location>
</feature>